<protein>
    <submittedName>
        <fullName evidence="2">Outer membrane protein</fullName>
    </submittedName>
</protein>
<dbReference type="Gene3D" id="3.30.1330.60">
    <property type="entry name" value="OmpA-like domain"/>
    <property type="match status" value="1"/>
</dbReference>
<feature type="signal peptide" evidence="1">
    <location>
        <begin position="1"/>
        <end position="23"/>
    </location>
</feature>
<accession>A8HAC7</accession>
<dbReference type="SUPFAM" id="SSF103647">
    <property type="entry name" value="TSP type-3 repeat"/>
    <property type="match status" value="1"/>
</dbReference>
<keyword evidence="1" id="KW-0732">Signal</keyword>
<dbReference type="STRING" id="398579.Spea_4204"/>
<evidence type="ECO:0000256" key="1">
    <source>
        <dbReference type="SAM" id="SignalP"/>
    </source>
</evidence>
<dbReference type="HOGENOM" id="CLU_016890_7_0_6"/>
<dbReference type="GO" id="GO:0016020">
    <property type="term" value="C:membrane"/>
    <property type="evidence" value="ECO:0007669"/>
    <property type="project" value="InterPro"/>
</dbReference>
<proteinExistence type="predicted"/>
<dbReference type="EMBL" id="CP000851">
    <property type="protein sequence ID" value="ABV89514.1"/>
    <property type="molecule type" value="Genomic_DNA"/>
</dbReference>
<dbReference type="Proteomes" id="UP000002608">
    <property type="component" value="Chromosome"/>
</dbReference>
<dbReference type="InterPro" id="IPR036737">
    <property type="entry name" value="OmpA-like_sf"/>
</dbReference>
<feature type="chain" id="PRO_5002720823" evidence="1">
    <location>
        <begin position="24"/>
        <end position="198"/>
    </location>
</feature>
<dbReference type="eggNOG" id="COG2885">
    <property type="taxonomic scope" value="Bacteria"/>
</dbReference>
<dbReference type="InterPro" id="IPR006664">
    <property type="entry name" value="OMP_bac"/>
</dbReference>
<organism evidence="2 3">
    <name type="scientific">Shewanella pealeana (strain ATCC 700345 / ANG-SQ1)</name>
    <dbReference type="NCBI Taxonomy" id="398579"/>
    <lineage>
        <taxon>Bacteria</taxon>
        <taxon>Pseudomonadati</taxon>
        <taxon>Pseudomonadota</taxon>
        <taxon>Gammaproteobacteria</taxon>
        <taxon>Alteromonadales</taxon>
        <taxon>Shewanellaceae</taxon>
        <taxon>Shewanella</taxon>
    </lineage>
</organism>
<dbReference type="PROSITE" id="PS51257">
    <property type="entry name" value="PROKAR_LIPOPROTEIN"/>
    <property type="match status" value="1"/>
</dbReference>
<evidence type="ECO:0000313" key="3">
    <source>
        <dbReference type="Proteomes" id="UP000002608"/>
    </source>
</evidence>
<dbReference type="OrthoDB" id="9805832at2"/>
<dbReference type="RefSeq" id="WP_012157392.1">
    <property type="nucleotide sequence ID" value="NC_009901.1"/>
</dbReference>
<dbReference type="KEGG" id="spl:Spea_4204"/>
<name>A8HAC7_SHEPA</name>
<keyword evidence="3" id="KW-1185">Reference proteome</keyword>
<dbReference type="SUPFAM" id="SSF103088">
    <property type="entry name" value="OmpA-like"/>
    <property type="match status" value="1"/>
</dbReference>
<reference evidence="2 3" key="1">
    <citation type="submission" date="2007-10" db="EMBL/GenBank/DDBJ databases">
        <title>Complete sequence of Shewanella pealeana ATCC 700345.</title>
        <authorList>
            <consortium name="US DOE Joint Genome Institute"/>
            <person name="Copeland A."/>
            <person name="Lucas S."/>
            <person name="Lapidus A."/>
            <person name="Barry K."/>
            <person name="Glavina del Rio T."/>
            <person name="Dalin E."/>
            <person name="Tice H."/>
            <person name="Pitluck S."/>
            <person name="Chertkov O."/>
            <person name="Brettin T."/>
            <person name="Bruce D."/>
            <person name="Detter J.C."/>
            <person name="Han C."/>
            <person name="Schmutz J."/>
            <person name="Larimer F."/>
            <person name="Land M."/>
            <person name="Hauser L."/>
            <person name="Kyrpides N."/>
            <person name="Kim E."/>
            <person name="Zhao J.-S.Z."/>
            <person name="Manno D."/>
            <person name="Hawari J."/>
            <person name="Richardson P."/>
        </authorList>
    </citation>
    <scope>NUCLEOTIDE SEQUENCE [LARGE SCALE GENOMIC DNA]</scope>
    <source>
        <strain evidence="3">ATCC 700345 / ANG-SQ1</strain>
    </source>
</reference>
<dbReference type="AlphaFoldDB" id="A8HAC7"/>
<dbReference type="InterPro" id="IPR028974">
    <property type="entry name" value="TSP_type-3_rpt"/>
</dbReference>
<dbReference type="GO" id="GO:0005509">
    <property type="term" value="F:calcium ion binding"/>
    <property type="evidence" value="ECO:0007669"/>
    <property type="project" value="InterPro"/>
</dbReference>
<dbReference type="PRINTS" id="PR01021">
    <property type="entry name" value="OMPADOMAIN"/>
</dbReference>
<sequence length="198" mass="21968">MRILLTQLIFASLVLLQGCAETAEPFAVEPQTRDLLDTDIDGVINARDKCAGTAKGSVINNDGCPTSTVSVKEDFRVIMFGFDKDTLAPEQADKWRGIIAGLVQKQSPSLYLVGDTSVEGSEDYNHALAKRRVDYITQLAVDQGFPASGIKEEVYFKQNHIPQSVSGREYRLVAVATWEESGTEMMWNIYTSERAKRN</sequence>
<evidence type="ECO:0000313" key="2">
    <source>
        <dbReference type="EMBL" id="ABV89514.1"/>
    </source>
</evidence>
<gene>
    <name evidence="2" type="ordered locus">Spea_4204</name>
</gene>